<accession>A0ABP7EL67</accession>
<keyword evidence="9" id="KW-1185">Reference proteome</keyword>
<dbReference type="Proteomes" id="UP001500051">
    <property type="component" value="Unassembled WGS sequence"/>
</dbReference>
<feature type="transmembrane region" description="Helical" evidence="6">
    <location>
        <begin position="312"/>
        <end position="330"/>
    </location>
</feature>
<feature type="transmembrane region" description="Helical" evidence="6">
    <location>
        <begin position="269"/>
        <end position="291"/>
    </location>
</feature>
<dbReference type="Gene3D" id="3.90.1200.10">
    <property type="match status" value="1"/>
</dbReference>
<dbReference type="InterPro" id="IPR002575">
    <property type="entry name" value="Aminoglycoside_PTrfase"/>
</dbReference>
<feature type="transmembrane region" description="Helical" evidence="6">
    <location>
        <begin position="96"/>
        <end position="119"/>
    </location>
</feature>
<keyword evidence="2" id="KW-1003">Cell membrane</keyword>
<gene>
    <name evidence="8" type="ORF">GCM10022204_45420</name>
</gene>
<dbReference type="Pfam" id="PF01943">
    <property type="entry name" value="Polysacc_synt"/>
    <property type="match status" value="1"/>
</dbReference>
<feature type="transmembrane region" description="Helical" evidence="6">
    <location>
        <begin position="235"/>
        <end position="257"/>
    </location>
</feature>
<feature type="transmembrane region" description="Helical" evidence="6">
    <location>
        <begin position="27"/>
        <end position="48"/>
    </location>
</feature>
<protein>
    <recommendedName>
        <fullName evidence="7">Aminoglycoside phosphotransferase domain-containing protein</fullName>
    </recommendedName>
</protein>
<dbReference type="InterPro" id="IPR050833">
    <property type="entry name" value="Poly_Biosynth_Transport"/>
</dbReference>
<dbReference type="Pfam" id="PF01636">
    <property type="entry name" value="APH"/>
    <property type="match status" value="1"/>
</dbReference>
<feature type="transmembrane region" description="Helical" evidence="6">
    <location>
        <begin position="131"/>
        <end position="151"/>
    </location>
</feature>
<evidence type="ECO:0000313" key="9">
    <source>
        <dbReference type="Proteomes" id="UP001500051"/>
    </source>
</evidence>
<comment type="caution">
    <text evidence="8">The sequence shown here is derived from an EMBL/GenBank/DDBJ whole genome shotgun (WGS) entry which is preliminary data.</text>
</comment>
<reference evidence="9" key="1">
    <citation type="journal article" date="2019" name="Int. J. Syst. Evol. Microbiol.">
        <title>The Global Catalogue of Microorganisms (GCM) 10K type strain sequencing project: providing services to taxonomists for standard genome sequencing and annotation.</title>
        <authorList>
            <consortium name="The Broad Institute Genomics Platform"/>
            <consortium name="The Broad Institute Genome Sequencing Center for Infectious Disease"/>
            <person name="Wu L."/>
            <person name="Ma J."/>
        </authorList>
    </citation>
    <scope>NUCLEOTIDE SEQUENCE [LARGE SCALE GENOMIC DNA]</scope>
    <source>
        <strain evidence="9">JCM 16548</strain>
    </source>
</reference>
<evidence type="ECO:0000256" key="2">
    <source>
        <dbReference type="ARBA" id="ARBA00022475"/>
    </source>
</evidence>
<evidence type="ECO:0000256" key="5">
    <source>
        <dbReference type="ARBA" id="ARBA00023136"/>
    </source>
</evidence>
<evidence type="ECO:0000256" key="3">
    <source>
        <dbReference type="ARBA" id="ARBA00022692"/>
    </source>
</evidence>
<dbReference type="RefSeq" id="WP_344814755.1">
    <property type="nucleotide sequence ID" value="NZ_BAAAYX010000035.1"/>
</dbReference>
<feature type="transmembrane region" description="Helical" evidence="6">
    <location>
        <begin position="189"/>
        <end position="214"/>
    </location>
</feature>
<name>A0ABP7EL67_9ACTN</name>
<keyword evidence="3 6" id="KW-0812">Transmembrane</keyword>
<feature type="transmembrane region" description="Helical" evidence="6">
    <location>
        <begin position="54"/>
        <end position="75"/>
    </location>
</feature>
<dbReference type="InterPro" id="IPR011009">
    <property type="entry name" value="Kinase-like_dom_sf"/>
</dbReference>
<dbReference type="PANTHER" id="PTHR30250:SF11">
    <property type="entry name" value="O-ANTIGEN TRANSPORTER-RELATED"/>
    <property type="match status" value="1"/>
</dbReference>
<dbReference type="SUPFAM" id="SSF56112">
    <property type="entry name" value="Protein kinase-like (PK-like)"/>
    <property type="match status" value="1"/>
</dbReference>
<comment type="subcellular location">
    <subcellularLocation>
        <location evidence="1">Cell membrane</location>
        <topology evidence="1">Multi-pass membrane protein</topology>
    </subcellularLocation>
</comment>
<feature type="transmembrane region" description="Helical" evidence="6">
    <location>
        <begin position="375"/>
        <end position="392"/>
    </location>
</feature>
<sequence>MEIPVPRHARLGAAVADHLRDPMRRSAYALILATGLTSGLGLVFWAMAARWLPTATVGLGAALVSVMALLANLSTLGLRNGLIRFLPAAGAASRRLIISCYALCAVTAVLAAGIFLLGQPLWAPRLEFLRASPPAVLAFMIGTAFWVIFVLQDHVLVGLRQTIWVPLENGLCAVAKIALLPLLAVAGGWAVFGAAALPAAAAVLVMTTMIMRYLRRTTAGLAPTSIPVSQLVRFAAADHFAALLWMGTADLLTLLVLNQVGPEASAYYFMANTIGYTLYLVISNVGSALVAEGARRPERTVALARQALWNSARLVIPLAIVGVLVAPLVLDVLGPDYAANGTLVLQLLLVSAIPQIVVGISIATARIRRDLRTIMVVYTALAIGSVGGSWLALGTFGIAGVGLACLGTQLVVCSALLLTGRTGLFAERGFRSVVAELEQLPRLLRRRRSRKAIRRRLAPALVACDLDPATPAAMLTSDSDTLVVALQSGEDKLIAKIATSAAATHGLEQHVASLARVRVLLGDDASAALLPRVVREGRLEGHLVVIETQLPGHAATRRLSEDATSAAAATAMTALHRATTVTQIVDDAALARWVDEPLDFLRGLRGLPGDLQSLERLRVLLHDALAGREVATSWVHGDFWPGNVLVEETASGVDPALGLESVGTATEGVDAEVRVTGLADWENAEPGGLPDVDLLHWWLATQPVELGAAVRHVVARPAEVRRRLAELSIDLPNPHIALEHLALLTWLRHVTAGMDRTSADHLGRVWLARNVKPILQLLAAPEPIGPEPAARCAGGPRASDRP</sequence>
<feature type="transmembrane region" description="Helical" evidence="6">
    <location>
        <begin position="342"/>
        <end position="363"/>
    </location>
</feature>
<evidence type="ECO:0000256" key="6">
    <source>
        <dbReference type="SAM" id="Phobius"/>
    </source>
</evidence>
<feature type="domain" description="Aminoglycoside phosphotransferase" evidence="7">
    <location>
        <begin position="476"/>
        <end position="648"/>
    </location>
</feature>
<organism evidence="8 9">
    <name type="scientific">Microlunatus aurantiacus</name>
    <dbReference type="NCBI Taxonomy" id="446786"/>
    <lineage>
        <taxon>Bacteria</taxon>
        <taxon>Bacillati</taxon>
        <taxon>Actinomycetota</taxon>
        <taxon>Actinomycetes</taxon>
        <taxon>Propionibacteriales</taxon>
        <taxon>Propionibacteriaceae</taxon>
        <taxon>Microlunatus</taxon>
    </lineage>
</organism>
<feature type="transmembrane region" description="Helical" evidence="6">
    <location>
        <begin position="163"/>
        <end position="183"/>
    </location>
</feature>
<keyword evidence="5 6" id="KW-0472">Membrane</keyword>
<dbReference type="InterPro" id="IPR002797">
    <property type="entry name" value="Polysacc_synth"/>
</dbReference>
<keyword evidence="4 6" id="KW-1133">Transmembrane helix</keyword>
<evidence type="ECO:0000313" key="8">
    <source>
        <dbReference type="EMBL" id="GAA3720187.1"/>
    </source>
</evidence>
<evidence type="ECO:0000259" key="7">
    <source>
        <dbReference type="Pfam" id="PF01636"/>
    </source>
</evidence>
<dbReference type="EMBL" id="BAAAYX010000035">
    <property type="protein sequence ID" value="GAA3720187.1"/>
    <property type="molecule type" value="Genomic_DNA"/>
</dbReference>
<evidence type="ECO:0000256" key="1">
    <source>
        <dbReference type="ARBA" id="ARBA00004651"/>
    </source>
</evidence>
<proteinExistence type="predicted"/>
<dbReference type="PANTHER" id="PTHR30250">
    <property type="entry name" value="PST FAMILY PREDICTED COLANIC ACID TRANSPORTER"/>
    <property type="match status" value="1"/>
</dbReference>
<evidence type="ECO:0000256" key="4">
    <source>
        <dbReference type="ARBA" id="ARBA00022989"/>
    </source>
</evidence>